<dbReference type="STRING" id="54.SAMN02745121_01767"/>
<sequence length="51" mass="5677">MTTRITDGDLQRGPEGVAEVGRERLRPARRVPPDTARECDARSEGRRDAAE</sequence>
<proteinExistence type="predicted"/>
<reference evidence="3" key="1">
    <citation type="submission" date="2016-10" db="EMBL/GenBank/DDBJ databases">
        <authorList>
            <person name="Varghese N."/>
            <person name="Submissions S."/>
        </authorList>
    </citation>
    <scope>NUCLEOTIDE SEQUENCE [LARGE SCALE GENOMIC DNA]</scope>
    <source>
        <strain evidence="3">ATCC 25963</strain>
    </source>
</reference>
<gene>
    <name evidence="2" type="ORF">SAMN02745121_01767</name>
</gene>
<organism evidence="2 3">
    <name type="scientific">Nannocystis exedens</name>
    <dbReference type="NCBI Taxonomy" id="54"/>
    <lineage>
        <taxon>Bacteria</taxon>
        <taxon>Pseudomonadati</taxon>
        <taxon>Myxococcota</taxon>
        <taxon>Polyangia</taxon>
        <taxon>Nannocystales</taxon>
        <taxon>Nannocystaceae</taxon>
        <taxon>Nannocystis</taxon>
    </lineage>
</organism>
<feature type="compositionally biased region" description="Basic and acidic residues" evidence="1">
    <location>
        <begin position="20"/>
        <end position="51"/>
    </location>
</feature>
<protein>
    <submittedName>
        <fullName evidence="2">Uncharacterized protein</fullName>
    </submittedName>
</protein>
<keyword evidence="3" id="KW-1185">Reference proteome</keyword>
<evidence type="ECO:0000313" key="2">
    <source>
        <dbReference type="EMBL" id="SFD83953.1"/>
    </source>
</evidence>
<feature type="compositionally biased region" description="Basic and acidic residues" evidence="1">
    <location>
        <begin position="1"/>
        <end position="12"/>
    </location>
</feature>
<evidence type="ECO:0000256" key="1">
    <source>
        <dbReference type="SAM" id="MobiDB-lite"/>
    </source>
</evidence>
<feature type="region of interest" description="Disordered" evidence="1">
    <location>
        <begin position="1"/>
        <end position="51"/>
    </location>
</feature>
<dbReference type="AlphaFoldDB" id="A0A1I1VSE6"/>
<name>A0A1I1VSE6_9BACT</name>
<evidence type="ECO:0000313" key="3">
    <source>
        <dbReference type="Proteomes" id="UP000199400"/>
    </source>
</evidence>
<dbReference type="EMBL" id="FOMX01000005">
    <property type="protein sequence ID" value="SFD83953.1"/>
    <property type="molecule type" value="Genomic_DNA"/>
</dbReference>
<accession>A0A1I1VSE6</accession>
<dbReference type="Proteomes" id="UP000199400">
    <property type="component" value="Unassembled WGS sequence"/>
</dbReference>